<sequence length="220" mass="23891">MAHHAYADSLSSKSLRLILRNHGCYYCIPTVFGRRSGESAILHRLLTINKGLPLPSKRLGCPSLRLGSVIRPVSDDPQNEASQEHGTKDPLPCGARLRKEHLVSITGGGVSGGEEKIWRNKKKAAPLIHQLGMDGGPRKIIPLAMPKKGKSGEDEVPIVVSTVLVSNFSCMQASKAGQGRRGYSNVTSLLAIGHRDDVINYDLGRRHSLLTKLYSVEGIL</sequence>
<protein>
    <submittedName>
        <fullName evidence="2">Uncharacterized protein</fullName>
    </submittedName>
</protein>
<keyword evidence="3" id="KW-1185">Reference proteome</keyword>
<name>A0A5N7BCE3_9EURO</name>
<dbReference type="Proteomes" id="UP000326198">
    <property type="component" value="Unassembled WGS sequence"/>
</dbReference>
<dbReference type="EMBL" id="ML736195">
    <property type="protein sequence ID" value="KAE8379379.1"/>
    <property type="molecule type" value="Genomic_DNA"/>
</dbReference>
<organism evidence="2 3">
    <name type="scientific">Aspergillus bertholletiae</name>
    <dbReference type="NCBI Taxonomy" id="1226010"/>
    <lineage>
        <taxon>Eukaryota</taxon>
        <taxon>Fungi</taxon>
        <taxon>Dikarya</taxon>
        <taxon>Ascomycota</taxon>
        <taxon>Pezizomycotina</taxon>
        <taxon>Eurotiomycetes</taxon>
        <taxon>Eurotiomycetidae</taxon>
        <taxon>Eurotiales</taxon>
        <taxon>Aspergillaceae</taxon>
        <taxon>Aspergillus</taxon>
        <taxon>Aspergillus subgen. Circumdati</taxon>
    </lineage>
</organism>
<feature type="region of interest" description="Disordered" evidence="1">
    <location>
        <begin position="72"/>
        <end position="93"/>
    </location>
</feature>
<evidence type="ECO:0000256" key="1">
    <source>
        <dbReference type="SAM" id="MobiDB-lite"/>
    </source>
</evidence>
<proteinExistence type="predicted"/>
<evidence type="ECO:0000313" key="3">
    <source>
        <dbReference type="Proteomes" id="UP000326198"/>
    </source>
</evidence>
<evidence type="ECO:0000313" key="2">
    <source>
        <dbReference type="EMBL" id="KAE8379379.1"/>
    </source>
</evidence>
<reference evidence="2 3" key="1">
    <citation type="submission" date="2019-04" db="EMBL/GenBank/DDBJ databases">
        <title>Friends and foes A comparative genomics studyof 23 Aspergillus species from section Flavi.</title>
        <authorList>
            <consortium name="DOE Joint Genome Institute"/>
            <person name="Kjaerbolling I."/>
            <person name="Vesth T."/>
            <person name="Frisvad J.C."/>
            <person name="Nybo J.L."/>
            <person name="Theobald S."/>
            <person name="Kildgaard S."/>
            <person name="Isbrandt T."/>
            <person name="Kuo A."/>
            <person name="Sato A."/>
            <person name="Lyhne E.K."/>
            <person name="Kogle M.E."/>
            <person name="Wiebenga A."/>
            <person name="Kun R.S."/>
            <person name="Lubbers R.J."/>
            <person name="Makela M.R."/>
            <person name="Barry K."/>
            <person name="Chovatia M."/>
            <person name="Clum A."/>
            <person name="Daum C."/>
            <person name="Haridas S."/>
            <person name="He G."/>
            <person name="LaButti K."/>
            <person name="Lipzen A."/>
            <person name="Mondo S."/>
            <person name="Riley R."/>
            <person name="Salamov A."/>
            <person name="Simmons B.A."/>
            <person name="Magnuson J.K."/>
            <person name="Henrissat B."/>
            <person name="Mortensen U.H."/>
            <person name="Larsen T.O."/>
            <person name="Devries R.P."/>
            <person name="Grigoriev I.V."/>
            <person name="Machida M."/>
            <person name="Baker S.E."/>
            <person name="Andersen M.R."/>
        </authorList>
    </citation>
    <scope>NUCLEOTIDE SEQUENCE [LARGE SCALE GENOMIC DNA]</scope>
    <source>
        <strain evidence="2 3">IBT 29228</strain>
    </source>
</reference>
<accession>A0A5N7BCE3</accession>
<dbReference type="AlphaFoldDB" id="A0A5N7BCE3"/>
<gene>
    <name evidence="2" type="ORF">BDV26DRAFT_170430</name>
</gene>